<feature type="transmembrane region" description="Helical" evidence="1">
    <location>
        <begin position="71"/>
        <end position="94"/>
    </location>
</feature>
<dbReference type="GO" id="GO:0005886">
    <property type="term" value="C:plasma membrane"/>
    <property type="evidence" value="ECO:0007669"/>
    <property type="project" value="TreeGrafter"/>
</dbReference>
<dbReference type="PATRIC" id="fig|292.27.peg.3396"/>
<feature type="transmembrane region" description="Helical" evidence="1">
    <location>
        <begin position="365"/>
        <end position="389"/>
    </location>
</feature>
<name>A0A0J5WZR3_BURCE</name>
<protein>
    <submittedName>
        <fullName evidence="2">Short chain fatty acid transporter</fullName>
    </submittedName>
</protein>
<dbReference type="PANTHER" id="PTHR41983">
    <property type="entry name" value="SHORT-CHAIN FATTY ACID TRANSPORTER-RELATED"/>
    <property type="match status" value="1"/>
</dbReference>
<dbReference type="Pfam" id="PF02667">
    <property type="entry name" value="SCFA_trans"/>
    <property type="match status" value="1"/>
</dbReference>
<feature type="transmembrane region" description="Helical" evidence="1">
    <location>
        <begin position="293"/>
        <end position="312"/>
    </location>
</feature>
<feature type="transmembrane region" description="Helical" evidence="1">
    <location>
        <begin position="114"/>
        <end position="142"/>
    </location>
</feature>
<evidence type="ECO:0000256" key="1">
    <source>
        <dbReference type="SAM" id="Phobius"/>
    </source>
</evidence>
<keyword evidence="1" id="KW-1133">Transmembrane helix</keyword>
<feature type="transmembrane region" description="Helical" evidence="1">
    <location>
        <begin position="154"/>
        <end position="172"/>
    </location>
</feature>
<feature type="transmembrane region" description="Helical" evidence="1">
    <location>
        <begin position="261"/>
        <end position="281"/>
    </location>
</feature>
<dbReference type="PANTHER" id="PTHR41983:SF2">
    <property type="entry name" value="SHORT-CHAIN FATTY ACID TRANSPORTER-RELATED"/>
    <property type="match status" value="1"/>
</dbReference>
<reference evidence="2 3" key="1">
    <citation type="submission" date="2015-05" db="EMBL/GenBank/DDBJ databases">
        <title>Draft genome of Burkholderia cepacia LK29.</title>
        <authorList>
            <person name="Chan X.Y."/>
        </authorList>
    </citation>
    <scope>NUCLEOTIDE SEQUENCE [LARGE SCALE GENOMIC DNA]</scope>
    <source>
        <strain evidence="2 3">LK29</strain>
    </source>
</reference>
<dbReference type="AlphaFoldDB" id="A0A0J5WZR3"/>
<proteinExistence type="predicted"/>
<organism evidence="2 3">
    <name type="scientific">Burkholderia cepacia</name>
    <name type="common">Pseudomonas cepacia</name>
    <dbReference type="NCBI Taxonomy" id="292"/>
    <lineage>
        <taxon>Bacteria</taxon>
        <taxon>Pseudomonadati</taxon>
        <taxon>Pseudomonadota</taxon>
        <taxon>Betaproteobacteria</taxon>
        <taxon>Burkholderiales</taxon>
        <taxon>Burkholderiaceae</taxon>
        <taxon>Burkholderia</taxon>
        <taxon>Burkholderia cepacia complex</taxon>
    </lineage>
</organism>
<dbReference type="RefSeq" id="WP_048247157.1">
    <property type="nucleotide sequence ID" value="NZ_LDWR01000028.1"/>
</dbReference>
<evidence type="ECO:0000313" key="3">
    <source>
        <dbReference type="Proteomes" id="UP000036338"/>
    </source>
</evidence>
<comment type="caution">
    <text evidence="2">The sequence shown here is derived from an EMBL/GenBank/DDBJ whole genome shotgun (WGS) entry which is preliminary data.</text>
</comment>
<feature type="transmembrane region" description="Helical" evidence="1">
    <location>
        <begin position="39"/>
        <end position="59"/>
    </location>
</feature>
<gene>
    <name evidence="2" type="ORF">VL15_17055</name>
</gene>
<dbReference type="EMBL" id="LDWR01000028">
    <property type="protein sequence ID" value="KML56252.1"/>
    <property type="molecule type" value="Genomic_DNA"/>
</dbReference>
<accession>A0A0J5WZR3</accession>
<dbReference type="InterPro" id="IPR006160">
    <property type="entry name" value="SCFA_transpt_AtoE"/>
</dbReference>
<feature type="transmembrane region" description="Helical" evidence="1">
    <location>
        <begin position="458"/>
        <end position="477"/>
    </location>
</feature>
<feature type="transmembrane region" description="Helical" evidence="1">
    <location>
        <begin position="324"/>
        <end position="345"/>
    </location>
</feature>
<sequence>MKELMGVQRGDAPAADRERVLERMAAGMARWSEKWFPDAYIFAALAVMIVAAGALAAGAPITRVGVAFGDGFWSLIPFTMQMAIVAISGYVVAVSPPASRLIDALARVPSSGRAAVTFVALVSIVASLFNWAISLIFSGLLVRALARRTELRMDYRAAGAAAYLGMGATWALGLSSSASQLQANPDSLPKALLAISGVIPFTETIFLPQSMLMAAVLTVASLLIAYRSAPNDARVKTATELGIALDESHATLARPTRPGDWLEYSPLVTVVIVAIGAIWAWHEFTTKNPLIAISNLNTYNFLFLLLGMLLNWRPRRFLNAVARSVPSVAGVLIQFPLYGGIAYILTKAAAPAGLPLSDHLAHFFVAMSSHASFPAVMGVYSAVLGFFVPSGGGKWIIEAPYVIEAAKLLQVHLGWAVTVYNAAEALPNLINPFWMLPLLGVLGLRARDIVGFTFTQLVVHLPLVIFMLWALAGTLAYHPPVMP</sequence>
<feature type="transmembrane region" description="Helical" evidence="1">
    <location>
        <begin position="206"/>
        <end position="226"/>
    </location>
</feature>
<keyword evidence="1" id="KW-0812">Transmembrane</keyword>
<evidence type="ECO:0000313" key="2">
    <source>
        <dbReference type="EMBL" id="KML56252.1"/>
    </source>
</evidence>
<keyword evidence="1" id="KW-0472">Membrane</keyword>
<dbReference type="Proteomes" id="UP000036338">
    <property type="component" value="Unassembled WGS sequence"/>
</dbReference>